<evidence type="ECO:0000256" key="2">
    <source>
        <dbReference type="ARBA" id="ARBA00022737"/>
    </source>
</evidence>
<dbReference type="InterPro" id="IPR013210">
    <property type="entry name" value="LRR_N_plant-typ"/>
</dbReference>
<dbReference type="AlphaFoldDB" id="A0A835S5N2"/>
<organism evidence="4 5">
    <name type="scientific">Vanilla planifolia</name>
    <name type="common">Vanilla</name>
    <dbReference type="NCBI Taxonomy" id="51239"/>
    <lineage>
        <taxon>Eukaryota</taxon>
        <taxon>Viridiplantae</taxon>
        <taxon>Streptophyta</taxon>
        <taxon>Embryophyta</taxon>
        <taxon>Tracheophyta</taxon>
        <taxon>Spermatophyta</taxon>
        <taxon>Magnoliopsida</taxon>
        <taxon>Liliopsida</taxon>
        <taxon>Asparagales</taxon>
        <taxon>Orchidaceae</taxon>
        <taxon>Vanilloideae</taxon>
        <taxon>Vanilleae</taxon>
        <taxon>Vanilla</taxon>
    </lineage>
</organism>
<feature type="domain" description="Leucine-rich repeat-containing N-terminal plant-type" evidence="3">
    <location>
        <begin position="68"/>
        <end position="109"/>
    </location>
</feature>
<gene>
    <name evidence="4" type="ORF">HPP92_000428</name>
</gene>
<protein>
    <recommendedName>
        <fullName evidence="3">Leucine-rich repeat-containing N-terminal plant-type domain-containing protein</fullName>
    </recommendedName>
</protein>
<reference evidence="4 5" key="1">
    <citation type="journal article" date="2020" name="Nat. Food">
        <title>A phased Vanilla planifolia genome enables genetic improvement of flavour and production.</title>
        <authorList>
            <person name="Hasing T."/>
            <person name="Tang H."/>
            <person name="Brym M."/>
            <person name="Khazi F."/>
            <person name="Huang T."/>
            <person name="Chambers A.H."/>
        </authorList>
    </citation>
    <scope>NUCLEOTIDE SEQUENCE [LARGE SCALE GENOMIC DNA]</scope>
    <source>
        <tissue evidence="4">Leaf</tissue>
    </source>
</reference>
<keyword evidence="2" id="KW-0677">Repeat</keyword>
<evidence type="ECO:0000256" key="1">
    <source>
        <dbReference type="ARBA" id="ARBA00022614"/>
    </source>
</evidence>
<evidence type="ECO:0000313" key="5">
    <source>
        <dbReference type="Proteomes" id="UP000639772"/>
    </source>
</evidence>
<accession>A0A835S5N2</accession>
<evidence type="ECO:0000259" key="3">
    <source>
        <dbReference type="Pfam" id="PF08263"/>
    </source>
</evidence>
<keyword evidence="1" id="KW-0433">Leucine-rich repeat</keyword>
<evidence type="ECO:0000313" key="4">
    <source>
        <dbReference type="EMBL" id="KAG0500356.1"/>
    </source>
</evidence>
<proteinExistence type="predicted"/>
<name>A0A835S5N2_VANPL</name>
<comment type="caution">
    <text evidence="4">The sequence shown here is derived from an EMBL/GenBank/DDBJ whole genome shotgun (WGS) entry which is preliminary data.</text>
</comment>
<sequence>MEFHRFAFLLSSPSFPSVASFPYPSIAVPAACLPWARRLHNPISPPPPPFLPLLLIFSVCPPASAGAEEGEALLRFKATLSGPGADLPSWIPGPAPCNVNDTTWDGVICFNSHIWGLARGQGLASRLDIGR</sequence>
<dbReference type="Pfam" id="PF08263">
    <property type="entry name" value="LRRNT_2"/>
    <property type="match status" value="1"/>
</dbReference>
<dbReference type="Proteomes" id="UP000639772">
    <property type="component" value="Chromosome 1"/>
</dbReference>
<dbReference type="EMBL" id="JADCNM010000001">
    <property type="protein sequence ID" value="KAG0500356.1"/>
    <property type="molecule type" value="Genomic_DNA"/>
</dbReference>